<evidence type="ECO:0000256" key="2">
    <source>
        <dbReference type="ARBA" id="ARBA00023125"/>
    </source>
</evidence>
<gene>
    <name evidence="5" type="ORF">GCM10023091_08590</name>
</gene>
<dbReference type="PANTHER" id="PTHR43537:SF24">
    <property type="entry name" value="GLUCONATE OPERON TRANSCRIPTIONAL REPRESSOR"/>
    <property type="match status" value="1"/>
</dbReference>
<feature type="domain" description="HTH gntR-type" evidence="4">
    <location>
        <begin position="101"/>
        <end position="168"/>
    </location>
</feature>
<name>A0ABP8LTH5_9BACT</name>
<protein>
    <submittedName>
        <fullName evidence="5">GntR family transcriptional regulator</fullName>
    </submittedName>
</protein>
<dbReference type="SUPFAM" id="SSF46785">
    <property type="entry name" value="Winged helix' DNA-binding domain"/>
    <property type="match status" value="1"/>
</dbReference>
<keyword evidence="1" id="KW-0805">Transcription regulation</keyword>
<keyword evidence="6" id="KW-1185">Reference proteome</keyword>
<sequence length="308" mass="34372">MLIPYLYPETSRQLPMPEIHTQLVIISTNRILDFLRVLPEVPCALPAASSLSESLGISRTTLQKVMQVLAAKGIARIDGPHKLVLRKPLDNDYLATVDAPPSKAEQTGQIIRQKLHSAALKPGKRFSELELAKELGASTVLVRESLLKIAQAGIIRKLPHQGWEAIRFDREQLAGIAEARAVYNSFLFQKLEQAGNSPGIRAEWLQLEKRIAPKIKAGKCLVGDLLDTDRLLYQTLLSVTENRYIETSYDKLLTLTSVAVQQNHPQEQRLNRMFQGLHDLVLALTGHEIQSAEILSGRHLHRLAGLND</sequence>
<reference evidence="6" key="1">
    <citation type="journal article" date="2019" name="Int. J. Syst. Evol. Microbiol.">
        <title>The Global Catalogue of Microorganisms (GCM) 10K type strain sequencing project: providing services to taxonomists for standard genome sequencing and annotation.</title>
        <authorList>
            <consortium name="The Broad Institute Genomics Platform"/>
            <consortium name="The Broad Institute Genome Sequencing Center for Infectious Disease"/>
            <person name="Wu L."/>
            <person name="Ma J."/>
        </authorList>
    </citation>
    <scope>NUCLEOTIDE SEQUENCE [LARGE SCALE GENOMIC DNA]</scope>
    <source>
        <strain evidence="6">JCM 31920</strain>
    </source>
</reference>
<evidence type="ECO:0000313" key="5">
    <source>
        <dbReference type="EMBL" id="GAA4434115.1"/>
    </source>
</evidence>
<keyword evidence="2" id="KW-0238">DNA-binding</keyword>
<dbReference type="Pfam" id="PF00392">
    <property type="entry name" value="GntR"/>
    <property type="match status" value="1"/>
</dbReference>
<dbReference type="PROSITE" id="PS50949">
    <property type="entry name" value="HTH_GNTR"/>
    <property type="match status" value="1"/>
</dbReference>
<evidence type="ECO:0000256" key="1">
    <source>
        <dbReference type="ARBA" id="ARBA00023015"/>
    </source>
</evidence>
<dbReference type="Gene3D" id="1.10.10.10">
    <property type="entry name" value="Winged helix-like DNA-binding domain superfamily/Winged helix DNA-binding domain"/>
    <property type="match status" value="1"/>
</dbReference>
<accession>A0ABP8LTH5</accession>
<evidence type="ECO:0000313" key="6">
    <source>
        <dbReference type="Proteomes" id="UP001501508"/>
    </source>
</evidence>
<dbReference type="InterPro" id="IPR036388">
    <property type="entry name" value="WH-like_DNA-bd_sf"/>
</dbReference>
<dbReference type="RefSeq" id="WP_345026833.1">
    <property type="nucleotide sequence ID" value="NZ_BAABEY010000010.1"/>
</dbReference>
<comment type="caution">
    <text evidence="5">The sequence shown here is derived from an EMBL/GenBank/DDBJ whole genome shotgun (WGS) entry which is preliminary data.</text>
</comment>
<dbReference type="InterPro" id="IPR000524">
    <property type="entry name" value="Tscrpt_reg_HTH_GntR"/>
</dbReference>
<organism evidence="5 6">
    <name type="scientific">Ravibacter arvi</name>
    <dbReference type="NCBI Taxonomy" id="2051041"/>
    <lineage>
        <taxon>Bacteria</taxon>
        <taxon>Pseudomonadati</taxon>
        <taxon>Bacteroidota</taxon>
        <taxon>Cytophagia</taxon>
        <taxon>Cytophagales</taxon>
        <taxon>Spirosomataceae</taxon>
        <taxon>Ravibacter</taxon>
    </lineage>
</organism>
<proteinExistence type="predicted"/>
<dbReference type="PRINTS" id="PR00035">
    <property type="entry name" value="HTHGNTR"/>
</dbReference>
<dbReference type="InterPro" id="IPR036390">
    <property type="entry name" value="WH_DNA-bd_sf"/>
</dbReference>
<evidence type="ECO:0000259" key="4">
    <source>
        <dbReference type="PROSITE" id="PS50949"/>
    </source>
</evidence>
<evidence type="ECO:0000256" key="3">
    <source>
        <dbReference type="ARBA" id="ARBA00023163"/>
    </source>
</evidence>
<dbReference type="Proteomes" id="UP001501508">
    <property type="component" value="Unassembled WGS sequence"/>
</dbReference>
<keyword evidence="3" id="KW-0804">Transcription</keyword>
<dbReference type="PANTHER" id="PTHR43537">
    <property type="entry name" value="TRANSCRIPTIONAL REGULATOR, GNTR FAMILY"/>
    <property type="match status" value="1"/>
</dbReference>
<dbReference type="EMBL" id="BAABEY010000010">
    <property type="protein sequence ID" value="GAA4434115.1"/>
    <property type="molecule type" value="Genomic_DNA"/>
</dbReference>